<keyword evidence="4" id="KW-0812">Transmembrane</keyword>
<dbReference type="EMBL" id="FNPI01000009">
    <property type="protein sequence ID" value="SDZ30216.1"/>
    <property type="molecule type" value="Genomic_DNA"/>
</dbReference>
<accession>A0A1H3RWX9</accession>
<evidence type="ECO:0000259" key="6">
    <source>
        <dbReference type="Pfam" id="PF08245"/>
    </source>
</evidence>
<feature type="transmembrane region" description="Helical" evidence="4">
    <location>
        <begin position="105"/>
        <end position="123"/>
    </location>
</feature>
<keyword evidence="4" id="KW-1133">Transmembrane helix</keyword>
<dbReference type="Gene3D" id="3.90.190.20">
    <property type="entry name" value="Mur ligase, C-terminal domain"/>
    <property type="match status" value="1"/>
</dbReference>
<dbReference type="InterPro" id="IPR036615">
    <property type="entry name" value="Mur_ligase_C_dom_sf"/>
</dbReference>
<evidence type="ECO:0000256" key="1">
    <source>
        <dbReference type="ARBA" id="ARBA00022598"/>
    </source>
</evidence>
<feature type="transmembrane region" description="Helical" evidence="4">
    <location>
        <begin position="129"/>
        <end position="146"/>
    </location>
</feature>
<dbReference type="AlphaFoldDB" id="A0A1H3RWX9"/>
<dbReference type="OrthoDB" id="9801978at2"/>
<evidence type="ECO:0000256" key="4">
    <source>
        <dbReference type="SAM" id="Phobius"/>
    </source>
</evidence>
<sequence>MITMMKIIMILIWMLPVAAKMIKSVHMLQLNSYRNERYLLWISRNRTKVFQKRDTLLAVPVLLSFIGNAYLTLLSAVFTFIVLFLIRGKTTEKKKLVYTARVKRLLVTTFIVYGILGAVAFFLPDAYSIALLAISLVMGYYVLLLANTINLPIEKQINEYYFSDAKKRLRASKNLKVIGITGSFGKTSVKHFMHAILVSKFNVLMTPESYNTKLGVTRTVREQLKPYHEIFIAEMGAKQTGDIKEICELAEQDYGVLTAVGEQHLETFKSLENIQKTKHEIIETLPENGVGVLNMDDENIMSYQPKNPCRKVYYGMKAEEADIRAKDISYSNKGMDFTVVLKTGEMQTFRTKLLGEHNVYNILAGIAIALEMGMTLQEMIKPIRNLEAVPHRLELKRTSGKITIIDDSFNSNPVGSKMAVDVLGSMDGFKMLVTPGMIELGEKEYELNKEWAMYAAAKCDYIILVGKRQTKPLQDGLKEVNYPEAQYYVAEHLNDAISHMHQVAKEKTIVLLENDLPDTFNE</sequence>
<evidence type="ECO:0000313" key="8">
    <source>
        <dbReference type="Proteomes" id="UP000198935"/>
    </source>
</evidence>
<dbReference type="GO" id="GO:0016881">
    <property type="term" value="F:acid-amino acid ligase activity"/>
    <property type="evidence" value="ECO:0007669"/>
    <property type="project" value="InterPro"/>
</dbReference>
<dbReference type="Pfam" id="PF02875">
    <property type="entry name" value="Mur_ligase_C"/>
    <property type="match status" value="1"/>
</dbReference>
<dbReference type="STRING" id="1503961.SAMN05421736_109106"/>
<proteinExistence type="predicted"/>
<dbReference type="SUPFAM" id="SSF53244">
    <property type="entry name" value="MurD-like peptide ligases, peptide-binding domain"/>
    <property type="match status" value="1"/>
</dbReference>
<feature type="transmembrane region" description="Helical" evidence="4">
    <location>
        <begin position="57"/>
        <end position="85"/>
    </location>
</feature>
<dbReference type="InterPro" id="IPR051046">
    <property type="entry name" value="MurCDEF_CellWall_CoF430Synth"/>
</dbReference>
<evidence type="ECO:0000256" key="2">
    <source>
        <dbReference type="ARBA" id="ARBA00022741"/>
    </source>
</evidence>
<keyword evidence="2" id="KW-0547">Nucleotide-binding</keyword>
<dbReference type="InterPro" id="IPR004101">
    <property type="entry name" value="Mur_ligase_C"/>
</dbReference>
<dbReference type="PANTHER" id="PTHR43024:SF1">
    <property type="entry name" value="UDP-N-ACETYLMURAMOYL-TRIPEPTIDE--D-ALANYL-D-ALANINE LIGASE"/>
    <property type="match status" value="1"/>
</dbReference>
<feature type="domain" description="Mur ligase C-terminal" evidence="5">
    <location>
        <begin position="391"/>
        <end position="512"/>
    </location>
</feature>
<dbReference type="InterPro" id="IPR036565">
    <property type="entry name" value="Mur-like_cat_sf"/>
</dbReference>
<dbReference type="Pfam" id="PF08245">
    <property type="entry name" value="Mur_ligase_M"/>
    <property type="match status" value="1"/>
</dbReference>
<protein>
    <submittedName>
        <fullName evidence="7">UDP-N-acetylmuramoyl-tripeptide--D-alanyl-D-alanine ligase</fullName>
    </submittedName>
</protein>
<evidence type="ECO:0000313" key="7">
    <source>
        <dbReference type="EMBL" id="SDZ30216.1"/>
    </source>
</evidence>
<feature type="domain" description="Mur ligase central" evidence="6">
    <location>
        <begin position="180"/>
        <end position="369"/>
    </location>
</feature>
<dbReference type="Proteomes" id="UP000198935">
    <property type="component" value="Unassembled WGS sequence"/>
</dbReference>
<dbReference type="Gene3D" id="3.40.1190.10">
    <property type="entry name" value="Mur-like, catalytic domain"/>
    <property type="match status" value="1"/>
</dbReference>
<keyword evidence="1 7" id="KW-0436">Ligase</keyword>
<dbReference type="PANTHER" id="PTHR43024">
    <property type="entry name" value="UDP-N-ACETYLMURAMOYL-TRIPEPTIDE--D-ALANYL-D-ALANINE LIGASE"/>
    <property type="match status" value="1"/>
</dbReference>
<name>A0A1H3RWX9_9BACI</name>
<dbReference type="InterPro" id="IPR013221">
    <property type="entry name" value="Mur_ligase_cen"/>
</dbReference>
<keyword evidence="3" id="KW-0067">ATP-binding</keyword>
<evidence type="ECO:0000256" key="3">
    <source>
        <dbReference type="ARBA" id="ARBA00022840"/>
    </source>
</evidence>
<evidence type="ECO:0000259" key="5">
    <source>
        <dbReference type="Pfam" id="PF02875"/>
    </source>
</evidence>
<dbReference type="SUPFAM" id="SSF53623">
    <property type="entry name" value="MurD-like peptide ligases, catalytic domain"/>
    <property type="match status" value="1"/>
</dbReference>
<organism evidence="7 8">
    <name type="scientific">Evansella caseinilytica</name>
    <dbReference type="NCBI Taxonomy" id="1503961"/>
    <lineage>
        <taxon>Bacteria</taxon>
        <taxon>Bacillati</taxon>
        <taxon>Bacillota</taxon>
        <taxon>Bacilli</taxon>
        <taxon>Bacillales</taxon>
        <taxon>Bacillaceae</taxon>
        <taxon>Evansella</taxon>
    </lineage>
</organism>
<reference evidence="8" key="1">
    <citation type="submission" date="2016-10" db="EMBL/GenBank/DDBJ databases">
        <authorList>
            <person name="Varghese N."/>
            <person name="Submissions S."/>
        </authorList>
    </citation>
    <scope>NUCLEOTIDE SEQUENCE [LARGE SCALE GENOMIC DNA]</scope>
    <source>
        <strain evidence="8">SP</strain>
    </source>
</reference>
<gene>
    <name evidence="7" type="ORF">SAMN05421736_109106</name>
</gene>
<keyword evidence="4" id="KW-0472">Membrane</keyword>
<dbReference type="GO" id="GO:0005524">
    <property type="term" value="F:ATP binding"/>
    <property type="evidence" value="ECO:0007669"/>
    <property type="project" value="UniProtKB-KW"/>
</dbReference>
<keyword evidence="8" id="KW-1185">Reference proteome</keyword>